<dbReference type="PROSITE" id="PS01011">
    <property type="entry name" value="FOLYLPOLYGLU_SYNT_1"/>
    <property type="match status" value="1"/>
</dbReference>
<dbReference type="Gene3D" id="3.40.1190.10">
    <property type="entry name" value="Mur-like, catalytic domain"/>
    <property type="match status" value="1"/>
</dbReference>
<keyword evidence="9" id="KW-0573">Peptidoglycan synthesis</keyword>
<dbReference type="InterPro" id="IPR005762">
    <property type="entry name" value="MurD"/>
</dbReference>
<keyword evidence="7" id="KW-0067">ATP-binding</keyword>
<keyword evidence="9" id="KW-0133">Cell shape</keyword>
<keyword evidence="3" id="KW-0963">Cytoplasm</keyword>
<evidence type="ECO:0000313" key="13">
    <source>
        <dbReference type="Proteomes" id="UP000824005"/>
    </source>
</evidence>
<dbReference type="InterPro" id="IPR004101">
    <property type="entry name" value="Mur_ligase_C"/>
</dbReference>
<dbReference type="GO" id="GO:0005524">
    <property type="term" value="F:ATP binding"/>
    <property type="evidence" value="ECO:0007669"/>
    <property type="project" value="UniProtKB-KW"/>
</dbReference>
<dbReference type="SUPFAM" id="SSF51984">
    <property type="entry name" value="MurCD N-terminal domain"/>
    <property type="match status" value="1"/>
</dbReference>
<keyword evidence="4 12" id="KW-0436">Ligase</keyword>
<dbReference type="Pfam" id="PF02875">
    <property type="entry name" value="Mur_ligase_C"/>
    <property type="match status" value="1"/>
</dbReference>
<evidence type="ECO:0000256" key="9">
    <source>
        <dbReference type="RuleBase" id="RU003664"/>
    </source>
</evidence>
<dbReference type="GO" id="GO:0008360">
    <property type="term" value="P:regulation of cell shape"/>
    <property type="evidence" value="ECO:0007669"/>
    <property type="project" value="UniProtKB-KW"/>
</dbReference>
<dbReference type="GO" id="GO:0005737">
    <property type="term" value="C:cytoplasm"/>
    <property type="evidence" value="ECO:0007669"/>
    <property type="project" value="UniProtKB-SubCell"/>
</dbReference>
<dbReference type="GO" id="GO:0004326">
    <property type="term" value="F:tetrahydrofolylpolyglutamate synthase activity"/>
    <property type="evidence" value="ECO:0007669"/>
    <property type="project" value="InterPro"/>
</dbReference>
<evidence type="ECO:0000256" key="5">
    <source>
        <dbReference type="ARBA" id="ARBA00022618"/>
    </source>
</evidence>
<dbReference type="GO" id="GO:0071555">
    <property type="term" value="P:cell wall organization"/>
    <property type="evidence" value="ECO:0007669"/>
    <property type="project" value="UniProtKB-KW"/>
</dbReference>
<evidence type="ECO:0000256" key="4">
    <source>
        <dbReference type="ARBA" id="ARBA00022598"/>
    </source>
</evidence>
<reference evidence="12" key="2">
    <citation type="submission" date="2021-04" db="EMBL/GenBank/DDBJ databases">
        <authorList>
            <person name="Gilroy R."/>
        </authorList>
    </citation>
    <scope>NUCLEOTIDE SEQUENCE</scope>
    <source>
        <strain evidence="12">ChiGjej1B1-98</strain>
    </source>
</reference>
<dbReference type="InterPro" id="IPR018109">
    <property type="entry name" value="Folylpolyglutamate_synth_CS"/>
</dbReference>
<evidence type="ECO:0000256" key="8">
    <source>
        <dbReference type="ARBA" id="ARBA00023306"/>
    </source>
</evidence>
<evidence type="ECO:0000313" key="12">
    <source>
        <dbReference type="EMBL" id="HIY65609.1"/>
    </source>
</evidence>
<sequence length="435" mass="46323">IAEGDEAPKQIASADIVVASPGLPPHHPWLRRARELGLPVWGDIELAWRVRDKIRAADWLVVTGTNGKTTTVQLTAHMLLQAGFKVAPVGNIGTPVLDAVRDPAGFDVLVVELSSFQLHTLGDISPYSAAVLNIADDHIDWHGSAAAYREAKAKVYHSVRHAAVYSLDDSVTERMVEEADVIEGARAIGFGTGVPGPSDFGIVDDVLVDRAFLEERSTSALEIGTLDDLERGGLRSAHMARNALAAAALARSYGAPVEAVRDALRSFRPDAHRTQRLGVIDGVQYVDDSKATNPHAAAGSLTAFEHVVWIVGGLLKGVDIEPLVERVVPRLRAAVVIGADRSAVLGALRRHASRVPVVEVDEVDTEQVMQCAVERASELATTGDTVLLAPAAASMDQFLSYADRGDRFQRAVQARAVKERGGADEAGHSDPAAGS</sequence>
<dbReference type="AlphaFoldDB" id="A0A9D1YTN7"/>
<organism evidence="12 13">
    <name type="scientific">Candidatus Agrococcus pullicola</name>
    <dbReference type="NCBI Taxonomy" id="2838429"/>
    <lineage>
        <taxon>Bacteria</taxon>
        <taxon>Bacillati</taxon>
        <taxon>Actinomycetota</taxon>
        <taxon>Actinomycetes</taxon>
        <taxon>Micrococcales</taxon>
        <taxon>Microbacteriaceae</taxon>
        <taxon>Agrococcus</taxon>
    </lineage>
</organism>
<comment type="pathway">
    <text evidence="2 9">Cell wall biogenesis; peptidoglycan biosynthesis.</text>
</comment>
<dbReference type="InterPro" id="IPR036565">
    <property type="entry name" value="Mur-like_cat_sf"/>
</dbReference>
<dbReference type="InterPro" id="IPR013221">
    <property type="entry name" value="Mur_ligase_cen"/>
</dbReference>
<evidence type="ECO:0000256" key="1">
    <source>
        <dbReference type="ARBA" id="ARBA00004496"/>
    </source>
</evidence>
<evidence type="ECO:0000256" key="7">
    <source>
        <dbReference type="ARBA" id="ARBA00022840"/>
    </source>
</evidence>
<dbReference type="PANTHER" id="PTHR43692">
    <property type="entry name" value="UDP-N-ACETYLMURAMOYLALANINE--D-GLUTAMATE LIGASE"/>
    <property type="match status" value="1"/>
</dbReference>
<dbReference type="NCBIfam" id="TIGR01087">
    <property type="entry name" value="murD"/>
    <property type="match status" value="1"/>
</dbReference>
<name>A0A9D1YTN7_9MICO</name>
<keyword evidence="8 9" id="KW-0131">Cell cycle</keyword>
<dbReference type="EMBL" id="DXDC01000145">
    <property type="protein sequence ID" value="HIY65609.1"/>
    <property type="molecule type" value="Genomic_DNA"/>
</dbReference>
<keyword evidence="5 9" id="KW-0132">Cell division</keyword>
<evidence type="ECO:0000256" key="3">
    <source>
        <dbReference type="ARBA" id="ARBA00022490"/>
    </source>
</evidence>
<evidence type="ECO:0000256" key="2">
    <source>
        <dbReference type="ARBA" id="ARBA00004752"/>
    </source>
</evidence>
<proteinExistence type="inferred from homology"/>
<feature type="non-terminal residue" evidence="12">
    <location>
        <position position="1"/>
    </location>
</feature>
<gene>
    <name evidence="12" type="ORF">H9830_04960</name>
</gene>
<protein>
    <recommendedName>
        <fullName evidence="9">UDP-N-acetylmuramoylalanine--D-glutamate ligase</fullName>
        <ecNumber evidence="9">6.3.2.9</ecNumber>
    </recommendedName>
</protein>
<feature type="domain" description="Mur ligase central" evidence="11">
    <location>
        <begin position="62"/>
        <end position="249"/>
    </location>
</feature>
<dbReference type="GO" id="GO:0009252">
    <property type="term" value="P:peptidoglycan biosynthetic process"/>
    <property type="evidence" value="ECO:0007669"/>
    <property type="project" value="UniProtKB-KW"/>
</dbReference>
<comment type="caution">
    <text evidence="12">The sequence shown here is derived from an EMBL/GenBank/DDBJ whole genome shotgun (WGS) entry which is preliminary data.</text>
</comment>
<dbReference type="Pfam" id="PF08245">
    <property type="entry name" value="Mur_ligase_M"/>
    <property type="match status" value="1"/>
</dbReference>
<dbReference type="Gene3D" id="3.40.50.720">
    <property type="entry name" value="NAD(P)-binding Rossmann-like Domain"/>
    <property type="match status" value="1"/>
</dbReference>
<dbReference type="SUPFAM" id="SSF53244">
    <property type="entry name" value="MurD-like peptide ligases, peptide-binding domain"/>
    <property type="match status" value="1"/>
</dbReference>
<comment type="function">
    <text evidence="9">Cell wall formation. Catalyzes the addition of glutamate to the nucleotide precursor UDP-N-acetylmuramoyl-L-alanine (UMA).</text>
</comment>
<feature type="domain" description="Mur ligase C-terminal" evidence="10">
    <location>
        <begin position="272"/>
        <end position="391"/>
    </location>
</feature>
<reference evidence="12" key="1">
    <citation type="journal article" date="2021" name="PeerJ">
        <title>Extensive microbial diversity within the chicken gut microbiome revealed by metagenomics and culture.</title>
        <authorList>
            <person name="Gilroy R."/>
            <person name="Ravi A."/>
            <person name="Getino M."/>
            <person name="Pursley I."/>
            <person name="Horton D.L."/>
            <person name="Alikhan N.F."/>
            <person name="Baker D."/>
            <person name="Gharbi K."/>
            <person name="Hall N."/>
            <person name="Watson M."/>
            <person name="Adriaenssens E.M."/>
            <person name="Foster-Nyarko E."/>
            <person name="Jarju S."/>
            <person name="Secka A."/>
            <person name="Antonio M."/>
            <person name="Oren A."/>
            <person name="Chaudhuri R.R."/>
            <person name="La Ragione R."/>
            <person name="Hildebrand F."/>
            <person name="Pallen M.J."/>
        </authorList>
    </citation>
    <scope>NUCLEOTIDE SEQUENCE</scope>
    <source>
        <strain evidence="12">ChiGjej1B1-98</strain>
    </source>
</reference>
<keyword evidence="6" id="KW-0547">Nucleotide-binding</keyword>
<dbReference type="Gene3D" id="3.90.190.20">
    <property type="entry name" value="Mur ligase, C-terminal domain"/>
    <property type="match status" value="1"/>
</dbReference>
<comment type="catalytic activity">
    <reaction evidence="9">
        <text>UDP-N-acetyl-alpha-D-muramoyl-L-alanine + D-glutamate + ATP = UDP-N-acetyl-alpha-D-muramoyl-L-alanyl-D-glutamate + ADP + phosphate + H(+)</text>
        <dbReference type="Rhea" id="RHEA:16429"/>
        <dbReference type="ChEBI" id="CHEBI:15378"/>
        <dbReference type="ChEBI" id="CHEBI:29986"/>
        <dbReference type="ChEBI" id="CHEBI:30616"/>
        <dbReference type="ChEBI" id="CHEBI:43474"/>
        <dbReference type="ChEBI" id="CHEBI:83898"/>
        <dbReference type="ChEBI" id="CHEBI:83900"/>
        <dbReference type="ChEBI" id="CHEBI:456216"/>
        <dbReference type="EC" id="6.3.2.9"/>
    </reaction>
</comment>
<dbReference type="GO" id="GO:0051301">
    <property type="term" value="P:cell division"/>
    <property type="evidence" value="ECO:0007669"/>
    <property type="project" value="UniProtKB-KW"/>
</dbReference>
<evidence type="ECO:0000256" key="6">
    <source>
        <dbReference type="ARBA" id="ARBA00022741"/>
    </source>
</evidence>
<evidence type="ECO:0000259" key="10">
    <source>
        <dbReference type="Pfam" id="PF02875"/>
    </source>
</evidence>
<dbReference type="SUPFAM" id="SSF53623">
    <property type="entry name" value="MurD-like peptide ligases, catalytic domain"/>
    <property type="match status" value="1"/>
</dbReference>
<dbReference type="GO" id="GO:0008764">
    <property type="term" value="F:UDP-N-acetylmuramoylalanine-D-glutamate ligase activity"/>
    <property type="evidence" value="ECO:0007669"/>
    <property type="project" value="UniProtKB-EC"/>
</dbReference>
<comment type="subcellular location">
    <subcellularLocation>
        <location evidence="1 9">Cytoplasm</location>
    </subcellularLocation>
</comment>
<keyword evidence="9" id="KW-0961">Cell wall biogenesis/degradation</keyword>
<dbReference type="InterPro" id="IPR036615">
    <property type="entry name" value="Mur_ligase_C_dom_sf"/>
</dbReference>
<dbReference type="PANTHER" id="PTHR43692:SF1">
    <property type="entry name" value="UDP-N-ACETYLMURAMOYLALANINE--D-GLUTAMATE LIGASE"/>
    <property type="match status" value="1"/>
</dbReference>
<evidence type="ECO:0000259" key="11">
    <source>
        <dbReference type="Pfam" id="PF08245"/>
    </source>
</evidence>
<dbReference type="EC" id="6.3.2.9" evidence="9"/>
<dbReference type="Proteomes" id="UP000824005">
    <property type="component" value="Unassembled WGS sequence"/>
</dbReference>
<dbReference type="HAMAP" id="MF_00639">
    <property type="entry name" value="MurD"/>
    <property type="match status" value="1"/>
</dbReference>
<accession>A0A9D1YTN7</accession>